<gene>
    <name evidence="2" type="ORF">BBD42_04315</name>
</gene>
<evidence type="ECO:0000259" key="1">
    <source>
        <dbReference type="Pfam" id="PF13569"/>
    </source>
</evidence>
<sequence length="1181" mass="133779">MITENRDVEALFEKFGEALSQEYSKNTDRSAIIIDYVMGRTEQFPDLLPDSMQYAYRSMDLFEKLAKKDDSDVFFRAGALMLRMGLNASRSYYWQGYSLAICLGDGHYALGLAGKSKAGSQRLQSLLPRMEKIHKFAGDKAIMDELKSRVSKCNFGKKDAGDTGVIINTLLLLKLYSLLDSTSTHQFNSQRLASEFPEILQAVLAENTEQLRELLNAAVKPIIAYPFKAKENYSVRELSADFITGQREKTIAAHFPDLQAQETGEVSRTLFNRTLTQIHSALLYVINVKGSKQLFLDEPGDLGLALLDAVRTLHEVYPLEVRQHLLALDRRAKKPDELLEGIVPFEEPYELIERLSGELNSYMVPWSALQSYVLSVPDQALRAYEILRSAYYKAYLHKVLTDGGIALPDEAGTLTQAVFAVLRGQSEGGRHGLFLARYLEGETSFEDYWKDETNRSLFDPRNRDSRRKSLLVAVSFLPPDSPYIKRLAILITRPECDALTLVSEMYHSYSFSGQKLLELYGEDPEVSRERLLSGLLMLNGMRDYYYRSMPQTEYRSIIRNNLTDSLKQYKNLPTDSRLTVLEIAFEDRDALTLDQLTEAIRAGLLDSSKKASGAALAEFSRVPDETLYLTLYRTEKKAAIKELVLNSLRSVTGSKAAYQQLLETEKSEDWRTLIQILLETADLSPVHAHAALADQADAKKTARLSWLSVNDLPALMDLEGQQVDDRIKSYLMLQSMDHTTAPNERLNELRSYVNSDSLSNFAAELIQLWIQSEAPAKEKWVLYVGALFGDRRLIQILAPQIKEWTENSRGAMAAEAVKALSYLSEPAALMAIDKIKRTVKNRQVKGAAEEALQLAAENQGLTPEQLEDRLVTSLGFDDKGAQQFSYGERTFQVKVNRNLEVIVINEETGKPLKSLPVPGQKDDAELAAKAKADFNLLKKDLKTMVGIQAQRLEESLSKQRLWTAEEWTALFVNNIVMQKFAVGLIWGVYEQGSLTDTFRYMEDGTFNTVDEDEYELAADAKVGLVHPLELDQETLEGWKSQLDDYEIKQPFEQLNRQIHLVEEESQRSTVYEDLPRSELSPTAFPKALEKYGWYKGQAQDGGWYSELYKDYGDWLAELRFSGTSITYYEGLEDITLEQLQFHANEKGQYSYYSDIPALDLGKIPGRVFSETIYDILRASGR</sequence>
<evidence type="ECO:0000313" key="2">
    <source>
        <dbReference type="EMBL" id="ANY65776.1"/>
    </source>
</evidence>
<proteinExistence type="predicted"/>
<organism evidence="2">
    <name type="scientific">Paenibacillus sp. BIHB 4019</name>
    <dbReference type="NCBI Taxonomy" id="1870819"/>
    <lineage>
        <taxon>Bacteria</taxon>
        <taxon>Bacillati</taxon>
        <taxon>Bacillota</taxon>
        <taxon>Bacilli</taxon>
        <taxon>Bacillales</taxon>
        <taxon>Paenibacillaceae</taxon>
        <taxon>Paenibacillus</taxon>
    </lineage>
</organism>
<dbReference type="Pfam" id="PF13569">
    <property type="entry name" value="DUF4132"/>
    <property type="match status" value="1"/>
</dbReference>
<dbReference type="RefSeq" id="WP_099517160.1">
    <property type="nucleotide sequence ID" value="NZ_CP016808.1"/>
</dbReference>
<name>A0A1B2DDK2_9BACL</name>
<reference evidence="2" key="1">
    <citation type="submission" date="2016-08" db="EMBL/GenBank/DDBJ databases">
        <title>Complete Genome Seqeunce of Paenibacillus sp. BIHB 4019 from tea rhizoplane.</title>
        <authorList>
            <person name="Thakur R."/>
            <person name="Swarnkar M.K."/>
            <person name="Gulati A."/>
        </authorList>
    </citation>
    <scope>NUCLEOTIDE SEQUENCE [LARGE SCALE GENOMIC DNA]</scope>
    <source>
        <strain evidence="2">BIHB4019</strain>
    </source>
</reference>
<feature type="domain" description="DUF4132" evidence="1">
    <location>
        <begin position="909"/>
        <end position="1093"/>
    </location>
</feature>
<dbReference type="InterPro" id="IPR025406">
    <property type="entry name" value="DUF4132"/>
</dbReference>
<dbReference type="AlphaFoldDB" id="A0A1B2DDK2"/>
<accession>A0A1B2DDK2</accession>
<protein>
    <recommendedName>
        <fullName evidence="1">DUF4132 domain-containing protein</fullName>
    </recommendedName>
</protein>
<dbReference type="EMBL" id="CP016808">
    <property type="protein sequence ID" value="ANY65776.1"/>
    <property type="molecule type" value="Genomic_DNA"/>
</dbReference>